<dbReference type="GO" id="GO:0005730">
    <property type="term" value="C:nucleolus"/>
    <property type="evidence" value="ECO:0007669"/>
    <property type="project" value="TreeGrafter"/>
</dbReference>
<dbReference type="EMBL" id="KB007857">
    <property type="protein sequence ID" value="ELR23619.1"/>
    <property type="molecule type" value="Genomic_DNA"/>
</dbReference>
<dbReference type="PANTHER" id="PTHR13282:SF6">
    <property type="entry name" value="PROTEIN FAM32A"/>
    <property type="match status" value="1"/>
</dbReference>
<dbReference type="AlphaFoldDB" id="L8HDP6"/>
<dbReference type="VEuPathDB" id="AmoebaDB:ACA1_072510"/>
<dbReference type="OrthoDB" id="205403at2759"/>
<keyword evidence="3" id="KW-1185">Reference proteome</keyword>
<dbReference type="PANTHER" id="PTHR13282">
    <property type="entry name" value="PROTEIN FAM32A"/>
    <property type="match status" value="1"/>
</dbReference>
<sequence>MADYYECVRTDKLRLKGGSNRPKRKRNKFTTDDEDTTAAKTEKTTEKKVALVSLDDGIEEEGDDVEPPTKVVRSYEDYLTPAEKKYRARLAQREKELIQKLAAQSHRERVEAFNVKLEKEPNHFDIPKVGPG</sequence>
<dbReference type="Proteomes" id="UP000011083">
    <property type="component" value="Unassembled WGS sequence"/>
</dbReference>
<dbReference type="OMA" id="AKEPEHY"/>
<dbReference type="Pfam" id="PF08555">
    <property type="entry name" value="FAM32A"/>
    <property type="match status" value="1"/>
</dbReference>
<proteinExistence type="predicted"/>
<dbReference type="KEGG" id="acan:ACA1_072510"/>
<name>L8HDP6_ACACF</name>
<evidence type="ECO:0000313" key="2">
    <source>
        <dbReference type="EMBL" id="ELR23619.1"/>
    </source>
</evidence>
<gene>
    <name evidence="2" type="ORF">ACA1_072510</name>
</gene>
<protein>
    <submittedName>
        <fullName evidence="2">Uncharacterized protein</fullName>
    </submittedName>
</protein>
<dbReference type="STRING" id="1257118.L8HDP6"/>
<organism evidence="2 3">
    <name type="scientific">Acanthamoeba castellanii (strain ATCC 30010 / Neff)</name>
    <dbReference type="NCBI Taxonomy" id="1257118"/>
    <lineage>
        <taxon>Eukaryota</taxon>
        <taxon>Amoebozoa</taxon>
        <taxon>Discosea</taxon>
        <taxon>Longamoebia</taxon>
        <taxon>Centramoebida</taxon>
        <taxon>Acanthamoebidae</taxon>
        <taxon>Acanthamoeba</taxon>
    </lineage>
</organism>
<evidence type="ECO:0000256" key="1">
    <source>
        <dbReference type="SAM" id="MobiDB-lite"/>
    </source>
</evidence>
<accession>L8HDP6</accession>
<evidence type="ECO:0000313" key="3">
    <source>
        <dbReference type="Proteomes" id="UP000011083"/>
    </source>
</evidence>
<dbReference type="GeneID" id="14924600"/>
<dbReference type="RefSeq" id="XP_004353147.1">
    <property type="nucleotide sequence ID" value="XM_004353095.1"/>
</dbReference>
<dbReference type="InterPro" id="IPR013865">
    <property type="entry name" value="FAM32A"/>
</dbReference>
<reference evidence="2 3" key="1">
    <citation type="journal article" date="2013" name="Genome Biol.">
        <title>Genome of Acanthamoeba castellanii highlights extensive lateral gene transfer and early evolution of tyrosine kinase signaling.</title>
        <authorList>
            <person name="Clarke M."/>
            <person name="Lohan A.J."/>
            <person name="Liu B."/>
            <person name="Lagkouvardos I."/>
            <person name="Roy S."/>
            <person name="Zafar N."/>
            <person name="Bertelli C."/>
            <person name="Schilde C."/>
            <person name="Kianianmomeni A."/>
            <person name="Burglin T.R."/>
            <person name="Frech C."/>
            <person name="Turcotte B."/>
            <person name="Kopec K.O."/>
            <person name="Synnott J.M."/>
            <person name="Choo C."/>
            <person name="Paponov I."/>
            <person name="Finkler A."/>
            <person name="Soon Heng Tan C."/>
            <person name="Hutchins A.P."/>
            <person name="Weinmeier T."/>
            <person name="Rattei T."/>
            <person name="Chu J.S."/>
            <person name="Gimenez G."/>
            <person name="Irimia M."/>
            <person name="Rigden D.J."/>
            <person name="Fitzpatrick D.A."/>
            <person name="Lorenzo-Morales J."/>
            <person name="Bateman A."/>
            <person name="Chiu C.H."/>
            <person name="Tang P."/>
            <person name="Hegemann P."/>
            <person name="Fromm H."/>
            <person name="Raoult D."/>
            <person name="Greub G."/>
            <person name="Miranda-Saavedra D."/>
            <person name="Chen N."/>
            <person name="Nash P."/>
            <person name="Ginger M.L."/>
            <person name="Horn M."/>
            <person name="Schaap P."/>
            <person name="Caler L."/>
            <person name="Loftus B."/>
        </authorList>
    </citation>
    <scope>NUCLEOTIDE SEQUENCE [LARGE SCALE GENOMIC DNA]</scope>
    <source>
        <strain evidence="2 3">Neff</strain>
    </source>
</reference>
<feature type="region of interest" description="Disordered" evidence="1">
    <location>
        <begin position="15"/>
        <end position="44"/>
    </location>
</feature>